<dbReference type="OrthoDB" id="3191568at2759"/>
<name>A0A9W8IXQ9_9AGAR</name>
<proteinExistence type="predicted"/>
<comment type="caution">
    <text evidence="2">The sequence shown here is derived from an EMBL/GenBank/DDBJ whole genome shotgun (WGS) entry which is preliminary data.</text>
</comment>
<feature type="non-terminal residue" evidence="2">
    <location>
        <position position="188"/>
    </location>
</feature>
<protein>
    <recommendedName>
        <fullName evidence="1">DUF6593 domain-containing protein</fullName>
    </recommendedName>
</protein>
<evidence type="ECO:0000259" key="1">
    <source>
        <dbReference type="Pfam" id="PF20236"/>
    </source>
</evidence>
<evidence type="ECO:0000313" key="3">
    <source>
        <dbReference type="Proteomes" id="UP001140091"/>
    </source>
</evidence>
<sequence>MANILNPYADWPSQTSVFGVLPPVSRSHTSNPPVFTFNYVTLSPDVLNCTITGPDAVPYLHVTTVDGGYRTVFSKSNSGGLARIDWAGHASVDIPNCMGKQFIGQWLVPAGGGRRIMTVRGSRFMWASGDNCIYLDRDGAPPSNHPLARIYHVREAITLELTIEAVQLGLLEAAIVATVVFRSNRNFD</sequence>
<dbReference type="Proteomes" id="UP001140091">
    <property type="component" value="Unassembled WGS sequence"/>
</dbReference>
<gene>
    <name evidence="2" type="ORF">H1R20_g12458</name>
</gene>
<dbReference type="Pfam" id="PF20236">
    <property type="entry name" value="DUF6593"/>
    <property type="match status" value="1"/>
</dbReference>
<evidence type="ECO:0000313" key="2">
    <source>
        <dbReference type="EMBL" id="KAJ2924647.1"/>
    </source>
</evidence>
<reference evidence="2" key="1">
    <citation type="submission" date="2022-06" db="EMBL/GenBank/DDBJ databases">
        <title>Genome Sequence of Candolleomyces eurysporus.</title>
        <authorList>
            <person name="Buettner E."/>
        </authorList>
    </citation>
    <scope>NUCLEOTIDE SEQUENCE</scope>
    <source>
        <strain evidence="2">VTCC 930004</strain>
    </source>
</reference>
<dbReference type="EMBL" id="JANBPK010001211">
    <property type="protein sequence ID" value="KAJ2924647.1"/>
    <property type="molecule type" value="Genomic_DNA"/>
</dbReference>
<feature type="domain" description="DUF6593" evidence="1">
    <location>
        <begin position="45"/>
        <end position="181"/>
    </location>
</feature>
<dbReference type="AlphaFoldDB" id="A0A9W8IXQ9"/>
<accession>A0A9W8IXQ9</accession>
<organism evidence="2 3">
    <name type="scientific">Candolleomyces eurysporus</name>
    <dbReference type="NCBI Taxonomy" id="2828524"/>
    <lineage>
        <taxon>Eukaryota</taxon>
        <taxon>Fungi</taxon>
        <taxon>Dikarya</taxon>
        <taxon>Basidiomycota</taxon>
        <taxon>Agaricomycotina</taxon>
        <taxon>Agaricomycetes</taxon>
        <taxon>Agaricomycetidae</taxon>
        <taxon>Agaricales</taxon>
        <taxon>Agaricineae</taxon>
        <taxon>Psathyrellaceae</taxon>
        <taxon>Candolleomyces</taxon>
    </lineage>
</organism>
<dbReference type="InterPro" id="IPR046528">
    <property type="entry name" value="DUF6593"/>
</dbReference>
<keyword evidence="3" id="KW-1185">Reference proteome</keyword>